<proteinExistence type="predicted"/>
<dbReference type="InParanoid" id="A0A1Y5RVH3"/>
<dbReference type="GO" id="GO:0016209">
    <property type="term" value="F:antioxidant activity"/>
    <property type="evidence" value="ECO:0007669"/>
    <property type="project" value="InterPro"/>
</dbReference>
<dbReference type="SUPFAM" id="SSF52833">
    <property type="entry name" value="Thioredoxin-like"/>
    <property type="match status" value="1"/>
</dbReference>
<reference evidence="2 3" key="1">
    <citation type="submission" date="2017-03" db="EMBL/GenBank/DDBJ databases">
        <authorList>
            <person name="Afonso C.L."/>
            <person name="Miller P.J."/>
            <person name="Scott M.A."/>
            <person name="Spackman E."/>
            <person name="Goraichik I."/>
            <person name="Dimitrov K.M."/>
            <person name="Suarez D.L."/>
            <person name="Swayne D.E."/>
        </authorList>
    </citation>
    <scope>NUCLEOTIDE SEQUENCE [LARGE SCALE GENOMIC DNA]</scope>
    <source>
        <strain evidence="2 3">CECT 7691</strain>
    </source>
</reference>
<evidence type="ECO:0000313" key="3">
    <source>
        <dbReference type="Proteomes" id="UP000193200"/>
    </source>
</evidence>
<evidence type="ECO:0000313" key="2">
    <source>
        <dbReference type="EMBL" id="SLN23529.1"/>
    </source>
</evidence>
<dbReference type="GO" id="GO:0016491">
    <property type="term" value="F:oxidoreductase activity"/>
    <property type="evidence" value="ECO:0007669"/>
    <property type="project" value="InterPro"/>
</dbReference>
<dbReference type="PROSITE" id="PS51352">
    <property type="entry name" value="THIOREDOXIN_2"/>
    <property type="match status" value="1"/>
</dbReference>
<dbReference type="InterPro" id="IPR013766">
    <property type="entry name" value="Thioredoxin_domain"/>
</dbReference>
<feature type="domain" description="Thioredoxin" evidence="1">
    <location>
        <begin position="2"/>
        <end position="160"/>
    </location>
</feature>
<organism evidence="2 3">
    <name type="scientific">Oceanibacterium hippocampi</name>
    <dbReference type="NCBI Taxonomy" id="745714"/>
    <lineage>
        <taxon>Bacteria</taxon>
        <taxon>Pseudomonadati</taxon>
        <taxon>Pseudomonadota</taxon>
        <taxon>Alphaproteobacteria</taxon>
        <taxon>Sneathiellales</taxon>
        <taxon>Sneathiellaceae</taxon>
        <taxon>Oceanibacterium</taxon>
    </lineage>
</organism>
<protein>
    <submittedName>
        <fullName evidence="2">AhpC/TSA family protein</fullName>
    </submittedName>
</protein>
<dbReference type="AlphaFoldDB" id="A0A1Y5RVH3"/>
<dbReference type="OrthoDB" id="9809746at2"/>
<gene>
    <name evidence="2" type="ORF">OCH7691_00643</name>
</gene>
<dbReference type="RefSeq" id="WP_085881964.1">
    <property type="nucleotide sequence ID" value="NZ_FWFR01000001.1"/>
</dbReference>
<dbReference type="CDD" id="cd02970">
    <property type="entry name" value="PRX_like2"/>
    <property type="match status" value="1"/>
</dbReference>
<name>A0A1Y5RVH3_9PROT</name>
<dbReference type="Gene3D" id="3.40.30.10">
    <property type="entry name" value="Glutaredoxin"/>
    <property type="match status" value="1"/>
</dbReference>
<evidence type="ECO:0000259" key="1">
    <source>
        <dbReference type="PROSITE" id="PS51352"/>
    </source>
</evidence>
<dbReference type="InterPro" id="IPR000866">
    <property type="entry name" value="AhpC/TSA"/>
</dbReference>
<dbReference type="Pfam" id="PF00578">
    <property type="entry name" value="AhpC-TSA"/>
    <property type="match status" value="1"/>
</dbReference>
<accession>A0A1Y5RVH3</accession>
<dbReference type="Proteomes" id="UP000193200">
    <property type="component" value="Unassembled WGS sequence"/>
</dbReference>
<dbReference type="EMBL" id="FWFR01000001">
    <property type="protein sequence ID" value="SLN23529.1"/>
    <property type="molecule type" value="Genomic_DNA"/>
</dbReference>
<sequence>MVKPRQQAPALDLALVSGGRWSLAEQSPEAFTLIVFYRGLHCPICSRQLAELTRKLPEFEKRGIGVIAVSGDSRERAEKTVADWDIDGLTLGYGQSETSMREWGLFVSNAISDKEPARFGEPGLFLVRPDGEIYFAQIASMPFARPKLDEILSAIDFVTARDYPPRGEA</sequence>
<keyword evidence="3" id="KW-1185">Reference proteome</keyword>
<dbReference type="InterPro" id="IPR036249">
    <property type="entry name" value="Thioredoxin-like_sf"/>
</dbReference>